<sequence length="333" mass="37532">MEDQAKYIVDEVRKALDENGRFIIMELNKIFEGKSNQGIPDDENELKGVVRGYTILGALGYGTCGSVYLVMNAASPYLYAMKVIKLMDNEVTKGVARELSILYTVQHENIVRMEHVFYHKNAICMVMEHTFGVLNDFMELKALPAHPEGLLKKMLAAVAYLHNRNIIHRDLKPENILIANGKLKLADFGCAREWFLTDVNLTPQATTLYKAPELLLGSEGYTPAVDIWSVGCIYAGFYELKPLFQEDQNSGIEMESSIIHRIFQKLGTPTEESWPGVSCLPYFPQQMPLYPQPAEIIPDIGPLGNDLLWKLLCYDPTKRISAEAALEHPFLTS</sequence>
<comment type="caution">
    <text evidence="8">The sequence shown here is derived from an EMBL/GenBank/DDBJ whole genome shotgun (WGS) entry which is preliminary data.</text>
</comment>
<evidence type="ECO:0000259" key="7">
    <source>
        <dbReference type="PROSITE" id="PS50011"/>
    </source>
</evidence>
<dbReference type="InterPro" id="IPR000719">
    <property type="entry name" value="Prot_kinase_dom"/>
</dbReference>
<keyword evidence="5" id="KW-0418">Kinase</keyword>
<keyword evidence="3" id="KW-0808">Transferase</keyword>
<dbReference type="EMBL" id="NQVE01000200">
    <property type="protein sequence ID" value="RAL39496.1"/>
    <property type="molecule type" value="Genomic_DNA"/>
</dbReference>
<dbReference type="FunFam" id="1.10.510.10:FF:000624">
    <property type="entry name" value="Mitogen-activated protein kinase"/>
    <property type="match status" value="1"/>
</dbReference>
<dbReference type="Pfam" id="PF00069">
    <property type="entry name" value="Pkinase"/>
    <property type="match status" value="1"/>
</dbReference>
<evidence type="ECO:0000313" key="9">
    <source>
        <dbReference type="Proteomes" id="UP000249390"/>
    </source>
</evidence>
<evidence type="ECO:0000256" key="6">
    <source>
        <dbReference type="ARBA" id="ARBA00022840"/>
    </source>
</evidence>
<dbReference type="InterPro" id="IPR011009">
    <property type="entry name" value="Kinase-like_dom_sf"/>
</dbReference>
<dbReference type="InterPro" id="IPR050108">
    <property type="entry name" value="CDK"/>
</dbReference>
<dbReference type="AlphaFoldDB" id="A0A328D1Y1"/>
<dbReference type="GO" id="GO:0004674">
    <property type="term" value="F:protein serine/threonine kinase activity"/>
    <property type="evidence" value="ECO:0007669"/>
    <property type="project" value="UniProtKB-KW"/>
</dbReference>
<dbReference type="GO" id="GO:0005634">
    <property type="term" value="C:nucleus"/>
    <property type="evidence" value="ECO:0007669"/>
    <property type="project" value="TreeGrafter"/>
</dbReference>
<evidence type="ECO:0000256" key="2">
    <source>
        <dbReference type="ARBA" id="ARBA00022527"/>
    </source>
</evidence>
<dbReference type="Gene3D" id="3.30.200.20">
    <property type="entry name" value="Phosphorylase Kinase, domain 1"/>
    <property type="match status" value="1"/>
</dbReference>
<dbReference type="PROSITE" id="PS00108">
    <property type="entry name" value="PROTEIN_KINASE_ST"/>
    <property type="match status" value="1"/>
</dbReference>
<protein>
    <recommendedName>
        <fullName evidence="7">Protein kinase domain-containing protein</fullName>
    </recommendedName>
</protein>
<name>A0A328D1Y1_9ASTE</name>
<evidence type="ECO:0000256" key="4">
    <source>
        <dbReference type="ARBA" id="ARBA00022741"/>
    </source>
</evidence>
<reference evidence="8 9" key="1">
    <citation type="submission" date="2018-06" db="EMBL/GenBank/DDBJ databases">
        <title>The Genome of Cuscuta australis (Dodder) Provides Insight into the Evolution of Plant Parasitism.</title>
        <authorList>
            <person name="Liu H."/>
        </authorList>
    </citation>
    <scope>NUCLEOTIDE SEQUENCE [LARGE SCALE GENOMIC DNA]</scope>
    <source>
        <strain evidence="9">cv. Yunnan</strain>
        <tissue evidence="8">Vines</tissue>
    </source>
</reference>
<keyword evidence="2" id="KW-0723">Serine/threonine-protein kinase</keyword>
<evidence type="ECO:0000256" key="1">
    <source>
        <dbReference type="ARBA" id="ARBA00006485"/>
    </source>
</evidence>
<evidence type="ECO:0000256" key="3">
    <source>
        <dbReference type="ARBA" id="ARBA00022679"/>
    </source>
</evidence>
<dbReference type="SUPFAM" id="SSF56112">
    <property type="entry name" value="Protein kinase-like (PK-like)"/>
    <property type="match status" value="1"/>
</dbReference>
<dbReference type="InterPro" id="IPR008271">
    <property type="entry name" value="Ser/Thr_kinase_AS"/>
</dbReference>
<dbReference type="PROSITE" id="PS50011">
    <property type="entry name" value="PROTEIN_KINASE_DOM"/>
    <property type="match status" value="1"/>
</dbReference>
<feature type="domain" description="Protein kinase" evidence="7">
    <location>
        <begin position="53"/>
        <end position="331"/>
    </location>
</feature>
<evidence type="ECO:0000256" key="5">
    <source>
        <dbReference type="ARBA" id="ARBA00022777"/>
    </source>
</evidence>
<proteinExistence type="inferred from homology"/>
<dbReference type="Proteomes" id="UP000249390">
    <property type="component" value="Unassembled WGS sequence"/>
</dbReference>
<comment type="similarity">
    <text evidence="1">Belongs to the protein kinase superfamily. CMGC Ser/Thr protein kinase family. CDC2/CDKX subfamily.</text>
</comment>
<evidence type="ECO:0000313" key="8">
    <source>
        <dbReference type="EMBL" id="RAL39496.1"/>
    </source>
</evidence>
<keyword evidence="6" id="KW-0067">ATP-binding</keyword>
<accession>A0A328D1Y1</accession>
<gene>
    <name evidence="8" type="ORF">DM860_003029</name>
</gene>
<organism evidence="8 9">
    <name type="scientific">Cuscuta australis</name>
    <dbReference type="NCBI Taxonomy" id="267555"/>
    <lineage>
        <taxon>Eukaryota</taxon>
        <taxon>Viridiplantae</taxon>
        <taxon>Streptophyta</taxon>
        <taxon>Embryophyta</taxon>
        <taxon>Tracheophyta</taxon>
        <taxon>Spermatophyta</taxon>
        <taxon>Magnoliopsida</taxon>
        <taxon>eudicotyledons</taxon>
        <taxon>Gunneridae</taxon>
        <taxon>Pentapetalae</taxon>
        <taxon>asterids</taxon>
        <taxon>lamiids</taxon>
        <taxon>Solanales</taxon>
        <taxon>Convolvulaceae</taxon>
        <taxon>Cuscuteae</taxon>
        <taxon>Cuscuta</taxon>
        <taxon>Cuscuta subgen. Grammica</taxon>
        <taxon>Cuscuta sect. Cleistogrammica</taxon>
    </lineage>
</organism>
<dbReference type="GO" id="GO:0005524">
    <property type="term" value="F:ATP binding"/>
    <property type="evidence" value="ECO:0007669"/>
    <property type="project" value="UniProtKB-KW"/>
</dbReference>
<dbReference type="Gene3D" id="1.10.510.10">
    <property type="entry name" value="Transferase(Phosphotransferase) domain 1"/>
    <property type="match status" value="1"/>
</dbReference>
<dbReference type="PANTHER" id="PTHR24056">
    <property type="entry name" value="CELL DIVISION PROTEIN KINASE"/>
    <property type="match status" value="1"/>
</dbReference>
<dbReference type="SMART" id="SM00220">
    <property type="entry name" value="S_TKc"/>
    <property type="match status" value="1"/>
</dbReference>
<keyword evidence="9" id="KW-1185">Reference proteome</keyword>
<keyword evidence="4" id="KW-0547">Nucleotide-binding</keyword>